<feature type="chain" id="PRO_5026806538" evidence="2">
    <location>
        <begin position="21"/>
        <end position="336"/>
    </location>
</feature>
<dbReference type="RefSeq" id="WP_412990799.1">
    <property type="nucleotide sequence ID" value="NZ_JBKSWU010000003.1"/>
</dbReference>
<sequence>MKNRILFSLVVAVIPFFSFAQIDDMYFVPQKETKEQKEQQTRSQPSMHAISEYAATTAANGHVQNNARDVDEYNRRYRWENDSTAANEEETANEENARADSIQGLEEDYQYTKRILRFNTPTIGVAVSSPLYWDLRYGPNSIYWDVYDDGFYAYAYPSSWYWGPTFSYSWGWGLYNPFWGWGGPWYAGWYDPWYWGPHWHHPHWGHPGHGWYPSRPVTRPSVRYRENSTLARGTSRTNVRNSSSARRAIRNTGNTNRQTISENSARFTPNRSSTTTRQSPRTRTTSTPQRNTQPSRSSNFTPSTTRSTFRPSVSSPSRSGGGFSPSRGGGARGGRR</sequence>
<feature type="compositionally biased region" description="Polar residues" evidence="1">
    <location>
        <begin position="253"/>
        <end position="267"/>
    </location>
</feature>
<reference evidence="3" key="1">
    <citation type="submission" date="2019-11" db="EMBL/GenBank/DDBJ databases">
        <authorList>
            <person name="Feng L."/>
        </authorList>
    </citation>
    <scope>NUCLEOTIDE SEQUENCE</scope>
    <source>
        <strain evidence="3">PclaraLFYP37</strain>
    </source>
</reference>
<organism evidence="3">
    <name type="scientific">Paraprevotella clara</name>
    <dbReference type="NCBI Taxonomy" id="454154"/>
    <lineage>
        <taxon>Bacteria</taxon>
        <taxon>Pseudomonadati</taxon>
        <taxon>Bacteroidota</taxon>
        <taxon>Bacteroidia</taxon>
        <taxon>Bacteroidales</taxon>
        <taxon>Prevotellaceae</taxon>
        <taxon>Paraprevotella</taxon>
    </lineage>
</organism>
<feature type="region of interest" description="Disordered" evidence="1">
    <location>
        <begin position="226"/>
        <end position="336"/>
    </location>
</feature>
<feature type="signal peptide" evidence="2">
    <location>
        <begin position="1"/>
        <end position="20"/>
    </location>
</feature>
<evidence type="ECO:0000256" key="2">
    <source>
        <dbReference type="SAM" id="SignalP"/>
    </source>
</evidence>
<gene>
    <name evidence="3" type="ORF">PCLFYP37_00623</name>
</gene>
<dbReference type="AlphaFoldDB" id="A0A6N3GU19"/>
<dbReference type="EMBL" id="CACRUT010000031">
    <property type="protein sequence ID" value="VYU68034.1"/>
    <property type="molecule type" value="Genomic_DNA"/>
</dbReference>
<evidence type="ECO:0000313" key="3">
    <source>
        <dbReference type="EMBL" id="VYU68034.1"/>
    </source>
</evidence>
<accession>A0A6N3GU19</accession>
<feature type="compositionally biased region" description="Gly residues" evidence="1">
    <location>
        <begin position="319"/>
        <end position="336"/>
    </location>
</feature>
<proteinExistence type="predicted"/>
<evidence type="ECO:0000256" key="1">
    <source>
        <dbReference type="SAM" id="MobiDB-lite"/>
    </source>
</evidence>
<name>A0A6N3GU19_9BACT</name>
<protein>
    <submittedName>
        <fullName evidence="3">Uncharacterized protein</fullName>
    </submittedName>
</protein>
<feature type="compositionally biased region" description="Low complexity" evidence="1">
    <location>
        <begin position="232"/>
        <end position="252"/>
    </location>
</feature>
<feature type="compositionally biased region" description="Low complexity" evidence="1">
    <location>
        <begin position="268"/>
        <end position="318"/>
    </location>
</feature>
<keyword evidence="2" id="KW-0732">Signal</keyword>